<evidence type="ECO:0000256" key="2">
    <source>
        <dbReference type="ARBA" id="ARBA00022679"/>
    </source>
</evidence>
<dbReference type="CDD" id="cd00464">
    <property type="entry name" value="SK"/>
    <property type="match status" value="1"/>
</dbReference>
<dbReference type="GO" id="GO:0005829">
    <property type="term" value="C:cytosol"/>
    <property type="evidence" value="ECO:0007669"/>
    <property type="project" value="TreeGrafter"/>
</dbReference>
<organism evidence="7">
    <name type="scientific">marine sediment metagenome</name>
    <dbReference type="NCBI Taxonomy" id="412755"/>
    <lineage>
        <taxon>unclassified sequences</taxon>
        <taxon>metagenomes</taxon>
        <taxon>ecological metagenomes</taxon>
    </lineage>
</organism>
<name>A0A0F9PIZ1_9ZZZZ</name>
<dbReference type="PRINTS" id="PR01100">
    <property type="entry name" value="SHIKIMTKNASE"/>
</dbReference>
<dbReference type="InterPro" id="IPR027417">
    <property type="entry name" value="P-loop_NTPase"/>
</dbReference>
<dbReference type="GO" id="GO:0008652">
    <property type="term" value="P:amino acid biosynthetic process"/>
    <property type="evidence" value="ECO:0007669"/>
    <property type="project" value="UniProtKB-KW"/>
</dbReference>
<dbReference type="HAMAP" id="MF_00109">
    <property type="entry name" value="Shikimate_kinase"/>
    <property type="match status" value="1"/>
</dbReference>
<evidence type="ECO:0000256" key="3">
    <source>
        <dbReference type="ARBA" id="ARBA00022741"/>
    </source>
</evidence>
<accession>A0A0F9PIZ1</accession>
<evidence type="ECO:0000313" key="7">
    <source>
        <dbReference type="EMBL" id="KKN24472.1"/>
    </source>
</evidence>
<reference evidence="7" key="1">
    <citation type="journal article" date="2015" name="Nature">
        <title>Complex archaea that bridge the gap between prokaryotes and eukaryotes.</title>
        <authorList>
            <person name="Spang A."/>
            <person name="Saw J.H."/>
            <person name="Jorgensen S.L."/>
            <person name="Zaremba-Niedzwiedzka K."/>
            <person name="Martijn J."/>
            <person name="Lind A.E."/>
            <person name="van Eijk R."/>
            <person name="Schleper C."/>
            <person name="Guy L."/>
            <person name="Ettema T.J."/>
        </authorList>
    </citation>
    <scope>NUCLEOTIDE SEQUENCE</scope>
</reference>
<keyword evidence="4" id="KW-0418">Kinase</keyword>
<dbReference type="GO" id="GO:0005524">
    <property type="term" value="F:ATP binding"/>
    <property type="evidence" value="ECO:0007669"/>
    <property type="project" value="UniProtKB-KW"/>
</dbReference>
<dbReference type="InterPro" id="IPR031322">
    <property type="entry name" value="Shikimate/glucono_kinase"/>
</dbReference>
<comment type="caution">
    <text evidence="7">The sequence shown here is derived from an EMBL/GenBank/DDBJ whole genome shotgun (WGS) entry which is preliminary data.</text>
</comment>
<sequence length="176" mass="19690">MTKNSIALIGFMATGKTIIGKALTKYLGVSYKFLETDEIIVQEAGKSIPIIFEEDGEEKFREYESSACEKASKLNKVILSCGGGVVLNKANINNIKQNCHIVLLKATTEEIYKRILKDGKETRPLINKEDPEKEIERILALRSQNYEDAAEIVVNTTGKKIKDIINEIVKKTLVKT</sequence>
<evidence type="ECO:0000256" key="5">
    <source>
        <dbReference type="ARBA" id="ARBA00022840"/>
    </source>
</evidence>
<keyword evidence="2" id="KW-0808">Transferase</keyword>
<dbReference type="PANTHER" id="PTHR21087:SF16">
    <property type="entry name" value="SHIKIMATE KINASE 1, CHLOROPLASTIC"/>
    <property type="match status" value="1"/>
</dbReference>
<dbReference type="PANTHER" id="PTHR21087">
    <property type="entry name" value="SHIKIMATE KINASE"/>
    <property type="match status" value="1"/>
</dbReference>
<keyword evidence="3" id="KW-0547">Nucleotide-binding</keyword>
<evidence type="ECO:0000256" key="1">
    <source>
        <dbReference type="ARBA" id="ARBA00022605"/>
    </source>
</evidence>
<dbReference type="GO" id="GO:0004765">
    <property type="term" value="F:shikimate kinase activity"/>
    <property type="evidence" value="ECO:0007669"/>
    <property type="project" value="TreeGrafter"/>
</dbReference>
<proteinExistence type="inferred from homology"/>
<keyword evidence="5" id="KW-0067">ATP-binding</keyword>
<dbReference type="SUPFAM" id="SSF52540">
    <property type="entry name" value="P-loop containing nucleoside triphosphate hydrolases"/>
    <property type="match status" value="1"/>
</dbReference>
<dbReference type="EMBL" id="LAZR01002880">
    <property type="protein sequence ID" value="KKN24472.1"/>
    <property type="molecule type" value="Genomic_DNA"/>
</dbReference>
<evidence type="ECO:0000256" key="4">
    <source>
        <dbReference type="ARBA" id="ARBA00022777"/>
    </source>
</evidence>
<dbReference type="Gene3D" id="3.40.50.300">
    <property type="entry name" value="P-loop containing nucleotide triphosphate hydrolases"/>
    <property type="match status" value="1"/>
</dbReference>
<dbReference type="GO" id="GO:0009073">
    <property type="term" value="P:aromatic amino acid family biosynthetic process"/>
    <property type="evidence" value="ECO:0007669"/>
    <property type="project" value="UniProtKB-KW"/>
</dbReference>
<dbReference type="Pfam" id="PF01202">
    <property type="entry name" value="SKI"/>
    <property type="match status" value="1"/>
</dbReference>
<dbReference type="InterPro" id="IPR000623">
    <property type="entry name" value="Shikimate_kinase/TSH1"/>
</dbReference>
<protein>
    <recommendedName>
        <fullName evidence="8">Shikimate kinase</fullName>
    </recommendedName>
</protein>
<keyword evidence="1" id="KW-0028">Amino-acid biosynthesis</keyword>
<dbReference type="AlphaFoldDB" id="A0A0F9PIZ1"/>
<gene>
    <name evidence="7" type="ORF">LCGC14_0894510</name>
</gene>
<keyword evidence="6" id="KW-0057">Aromatic amino acid biosynthesis</keyword>
<evidence type="ECO:0000256" key="6">
    <source>
        <dbReference type="ARBA" id="ARBA00023141"/>
    </source>
</evidence>
<evidence type="ECO:0008006" key="8">
    <source>
        <dbReference type="Google" id="ProtNLM"/>
    </source>
</evidence>